<dbReference type="OrthoDB" id="5639325at2"/>
<feature type="transmembrane region" description="Helical" evidence="1">
    <location>
        <begin position="122"/>
        <end position="144"/>
    </location>
</feature>
<evidence type="ECO:0000313" key="3">
    <source>
        <dbReference type="Proteomes" id="UP000054761"/>
    </source>
</evidence>
<dbReference type="Proteomes" id="UP000054761">
    <property type="component" value="Unassembled WGS sequence"/>
</dbReference>
<proteinExistence type="predicted"/>
<dbReference type="STRING" id="454.Lisr_1960"/>
<evidence type="ECO:0000313" key="2">
    <source>
        <dbReference type="EMBL" id="KTD19398.1"/>
    </source>
</evidence>
<keyword evidence="1" id="KW-0472">Membrane</keyword>
<reference evidence="2 3" key="1">
    <citation type="submission" date="2015-11" db="EMBL/GenBank/DDBJ databases">
        <title>Genomic analysis of 38 Legionella species identifies large and diverse effector repertoires.</title>
        <authorList>
            <person name="Burstein D."/>
            <person name="Amaro F."/>
            <person name="Zusman T."/>
            <person name="Lifshitz Z."/>
            <person name="Cohen O."/>
            <person name="Gilbert J.A."/>
            <person name="Pupko T."/>
            <person name="Shuman H.A."/>
            <person name="Segal G."/>
        </authorList>
    </citation>
    <scope>NUCLEOTIDE SEQUENCE [LARGE SCALE GENOMIC DNA]</scope>
    <source>
        <strain evidence="2 3">Bercovier 4</strain>
    </source>
</reference>
<name>A0A0W0VHT0_9GAMM</name>
<evidence type="ECO:0000256" key="1">
    <source>
        <dbReference type="SAM" id="Phobius"/>
    </source>
</evidence>
<sequence length="154" mass="18496">MEYDRYQVNRKLFILGIICLILSIVLLLFSAYILPFLVWQLAYDVPEFIVHWLYWFQDELRWPYNIGAWIIFLVFFVPGLIAGIISYYSSNKIDDEIYHMKPEKQENLPYKPRTRQWKSFSFGFKLLFLVVMVFILAEIVHWLIYIEPGTVTSP</sequence>
<gene>
    <name evidence="2" type="ORF">Lisr_1960</name>
</gene>
<dbReference type="PATRIC" id="fig|454.4.peg.2136"/>
<dbReference type="EMBL" id="LNYH01000112">
    <property type="protein sequence ID" value="KTD19398.1"/>
    <property type="molecule type" value="Genomic_DNA"/>
</dbReference>
<dbReference type="Gene3D" id="1.20.1070.10">
    <property type="entry name" value="Rhodopsin 7-helix transmembrane proteins"/>
    <property type="match status" value="1"/>
</dbReference>
<keyword evidence="1 2" id="KW-0812">Transmembrane</keyword>
<dbReference type="RefSeq" id="WP_058502284.1">
    <property type="nucleotide sequence ID" value="NZ_CP038273.1"/>
</dbReference>
<accession>A0A0W0VHT0</accession>
<comment type="caution">
    <text evidence="2">The sequence shown here is derived from an EMBL/GenBank/DDBJ whole genome shotgun (WGS) entry which is preliminary data.</text>
</comment>
<keyword evidence="3" id="KW-1185">Reference proteome</keyword>
<keyword evidence="1" id="KW-1133">Transmembrane helix</keyword>
<dbReference type="AlphaFoldDB" id="A0A0W0VHT0"/>
<organism evidence="2 3">
    <name type="scientific">Legionella israelensis</name>
    <dbReference type="NCBI Taxonomy" id="454"/>
    <lineage>
        <taxon>Bacteria</taxon>
        <taxon>Pseudomonadati</taxon>
        <taxon>Pseudomonadota</taxon>
        <taxon>Gammaproteobacteria</taxon>
        <taxon>Legionellales</taxon>
        <taxon>Legionellaceae</taxon>
        <taxon>Legionella</taxon>
    </lineage>
</organism>
<protein>
    <submittedName>
        <fullName evidence="2">Transmembrane protein</fullName>
    </submittedName>
</protein>
<feature type="transmembrane region" description="Helical" evidence="1">
    <location>
        <begin position="12"/>
        <end position="42"/>
    </location>
</feature>
<feature type="transmembrane region" description="Helical" evidence="1">
    <location>
        <begin position="62"/>
        <end position="88"/>
    </location>
</feature>